<dbReference type="InterPro" id="IPR057279">
    <property type="entry name" value="MGAT4"/>
</dbReference>
<dbReference type="InterPro" id="IPR006759">
    <property type="entry name" value="Glyco_transf_54"/>
</dbReference>
<dbReference type="Proteomes" id="UP000694910">
    <property type="component" value="Unplaced"/>
</dbReference>
<name>A0ABM1CK87_CERSS</name>
<organism evidence="3 4">
    <name type="scientific">Ceratotherium simum simum</name>
    <name type="common">Southern white rhinoceros</name>
    <dbReference type="NCBI Taxonomy" id="73337"/>
    <lineage>
        <taxon>Eukaryota</taxon>
        <taxon>Metazoa</taxon>
        <taxon>Chordata</taxon>
        <taxon>Craniata</taxon>
        <taxon>Vertebrata</taxon>
        <taxon>Euteleostomi</taxon>
        <taxon>Mammalia</taxon>
        <taxon>Eutheria</taxon>
        <taxon>Laurasiatheria</taxon>
        <taxon>Perissodactyla</taxon>
        <taxon>Rhinocerotidae</taxon>
        <taxon>Ceratotherium</taxon>
    </lineage>
</organism>
<dbReference type="GeneID" id="106801248"/>
<evidence type="ECO:0000313" key="3">
    <source>
        <dbReference type="Proteomes" id="UP000694910"/>
    </source>
</evidence>
<sequence length="420" mass="49073">MRTRQVNLLIALVAAMLFSFSCFCISRMTQTSNQLINCRKHILEFKENILRLKNKTERNRQELVKALNKMKYEITQRENLLADLVEKKVNTSDKNETVSNTFEVLKFFFPHLKRVGRIYPDVIIGKEKTGVSFALGISTVNRGNHSYLKQTLTSVISRMTLAEEKDSVVIVSIADSNEDYLKSVVDMITKKFKRQVKSGSLEVISIPAFFYPNMLHAKPPTEDSQKLKSWQIKQVLDICFLMLYAQPKAMYYLQLEDDIIAKKMYFTKITDFLHNITSNNWFYVEFSILGFIGKLFKSEDLTDFVRFFLMFYKDKPIDLLLGDIFQVKMCNTGETIEKCIERNKQIRIRYKSSLFQHAGIQSSLHGKEQYFKALRELSLDLNPISTIYWSKARHVIIFSFFTWAVVMVKREQECKTLTVQ</sequence>
<evidence type="ECO:0000256" key="1">
    <source>
        <dbReference type="SAM" id="Coils"/>
    </source>
</evidence>
<keyword evidence="1" id="KW-0175">Coiled coil</keyword>
<gene>
    <name evidence="4" type="primary">LOC106801248</name>
</gene>
<feature type="domain" description="MGAT4 conserved region" evidence="2">
    <location>
        <begin position="97"/>
        <end position="372"/>
    </location>
</feature>
<keyword evidence="3" id="KW-1185">Reference proteome</keyword>
<evidence type="ECO:0000259" key="2">
    <source>
        <dbReference type="Pfam" id="PF04666"/>
    </source>
</evidence>
<protein>
    <submittedName>
        <fullName evidence="4">Alpha-1,3-mannosyl-glycoprotein 4-beta-N-acetylglucosaminyltransferase-like protein MGAT4D</fullName>
    </submittedName>
</protein>
<reference evidence="4" key="1">
    <citation type="submission" date="2025-08" db="UniProtKB">
        <authorList>
            <consortium name="RefSeq"/>
        </authorList>
    </citation>
    <scope>IDENTIFICATION</scope>
</reference>
<evidence type="ECO:0000313" key="4">
    <source>
        <dbReference type="RefSeq" id="XP_014639968.1"/>
    </source>
</evidence>
<feature type="coiled-coil region" evidence="1">
    <location>
        <begin position="46"/>
        <end position="73"/>
    </location>
</feature>
<dbReference type="PANTHER" id="PTHR12062:SF10">
    <property type="entry name" value="ALPHA-1,3-MANNOSYL-GLYCOPROTEIN 4-BETA-N-ACETYLGLUCOSAMINYLTRANSFERASE-LIKE PROTEIN MGAT4D"/>
    <property type="match status" value="1"/>
</dbReference>
<dbReference type="RefSeq" id="XP_014639968.1">
    <property type="nucleotide sequence ID" value="XM_014784482.1"/>
</dbReference>
<dbReference type="PROSITE" id="PS51257">
    <property type="entry name" value="PROKAR_LIPOPROTEIN"/>
    <property type="match status" value="1"/>
</dbReference>
<dbReference type="Pfam" id="PF04666">
    <property type="entry name" value="MGAT4_cons"/>
    <property type="match status" value="1"/>
</dbReference>
<dbReference type="PANTHER" id="PTHR12062">
    <property type="entry name" value="N-ACETYLGLUCOSAMINYLTRANSFERASE VI"/>
    <property type="match status" value="1"/>
</dbReference>
<proteinExistence type="predicted"/>
<accession>A0ABM1CK87</accession>